<evidence type="ECO:0000313" key="1">
    <source>
        <dbReference type="EMBL" id="WWT41096.1"/>
    </source>
</evidence>
<dbReference type="EMBL" id="PP357458">
    <property type="protein sequence ID" value="WWT41096.1"/>
    <property type="molecule type" value="Genomic_DNA"/>
</dbReference>
<sequence>MATYPVYPATTFTQAVELTIFASNQLHDVINGDALTTVETENGDIPTLRKALVDNFYFKTPINWVEGESATVFNQLYYFDGTLATSGWYYAPQATLDNPIAMGSTPVDDDNWRLYQTSTQTIPAQVYPWDTEITQITNSIVPPYEFDSAIVTYNGVTLVPNKDYTIANNTITFTPALTPEPEAEVPDILFCYLGKVQEGNASTNYVTYISLSAPTAADIIGTASGLSVQEVLDQSVKNTITFTSGGTLYSKLDRISDGTYLYYWTGTYPKTVPPASTVNNTGGETLGGWACDTSLPLRQNLLGKDGLKWIGKCSDVATLRTIEPTISGQSIILERAVVGGPLLNVVITHNPTPSDTIDNGYSRFVTAGGKVWDADTSNGTNVFLAGYSDTLNNLAQCLNLIINDKVSKVVSRGFVAGGIGSKLIVPANPRADGVTTFTMTTAVKIPTFLALHLPQGCILDYSTFNSATALVLSNEFTGLTQTMMFLNNGPGWGSGAGANAGHNEGGIFGNGALLKGGNTISNPTFTTYPGLRVGNVTYPSGSYAHCSGARVFDLRVSGFAEGLRFGSVDTYIPWIRGCHFTFNTVGIATKTTISGSTAQWANSGERMLVESCLIADNTSHALSRDDRGDFITLKDCNIDYNGGDVVFCGPENLGKTIISGGHVEGNTGRLLNCPTRTTSAGENNLKMTDAVQWYPNKGVGDSYGGVRDIVFGTTIRTVLDMDNVDIFCRAPYVNSAYSSWKAYNTSNLARIRVKYPNSGQTYRFLPSYDGQYGYKINNVLLFTGTENANVPTTKGLSDFWCIKTGSATCVYGGVGDADSDGLIPVKITLTATTETVQLLYSLPQYPARNTQHAHGFCSIKAASATGAVNVSAVARSISSVTRTANITTGAITETENLYGVNQSSSQNILTSLANSTITITANDYMGTQPLAVQLTGGQYSYLGFLFTGFVGTIYVKLPVWMFSDNHPSFGYL</sequence>
<organism evidence="1">
    <name type="scientific">Klebsiella phage phi1_175008</name>
    <dbReference type="NCBI Taxonomy" id="3127744"/>
    <lineage>
        <taxon>Viruses</taxon>
        <taxon>Duplodnaviria</taxon>
        <taxon>Heunggongvirae</taxon>
        <taxon>Uroviricota</taxon>
        <taxon>Caudoviricetes</taxon>
        <taxon>Stephanstirmvirinae</taxon>
    </lineage>
</organism>
<reference evidence="1" key="1">
    <citation type="submission" date="2024-02" db="EMBL/GenBank/DDBJ databases">
        <title>Klebsiella phages.</title>
        <authorList>
            <person name="Li J."/>
            <person name="Feng Y."/>
            <person name="Zong Z."/>
        </authorList>
    </citation>
    <scope>NUCLEOTIDE SEQUENCE</scope>
</reference>
<name>A0AC61ZT69_9CAUD</name>
<accession>A0AC61ZT69</accession>
<proteinExistence type="predicted"/>
<protein>
    <submittedName>
        <fullName evidence="1">Uncharacterized protein</fullName>
    </submittedName>
</protein>